<evidence type="ECO:0000313" key="25">
    <source>
        <dbReference type="Proteomes" id="UP001501411"/>
    </source>
</evidence>
<dbReference type="PIRSF" id="PIRSF001563">
    <property type="entry name" value="Folylpolyglu_synth"/>
    <property type="match status" value="1"/>
</dbReference>
<evidence type="ECO:0000256" key="16">
    <source>
        <dbReference type="ARBA" id="ARBA00032510"/>
    </source>
</evidence>
<comment type="catalytic activity">
    <reaction evidence="19">
        <text>(6R)-5,10-methylenetetrahydrofolyl-(gamma-L-Glu)(n) + L-glutamate + ATP = (6R)-5,10-methylenetetrahydrofolyl-(gamma-L-Glu)(n+1) + ADP + phosphate + H(+)</text>
        <dbReference type="Rhea" id="RHEA:51912"/>
        <dbReference type="Rhea" id="RHEA-COMP:13257"/>
        <dbReference type="Rhea" id="RHEA-COMP:13258"/>
        <dbReference type="ChEBI" id="CHEBI:15378"/>
        <dbReference type="ChEBI" id="CHEBI:29985"/>
        <dbReference type="ChEBI" id="CHEBI:30616"/>
        <dbReference type="ChEBI" id="CHEBI:43474"/>
        <dbReference type="ChEBI" id="CHEBI:136572"/>
        <dbReference type="ChEBI" id="CHEBI:456216"/>
        <dbReference type="EC" id="6.3.2.17"/>
    </reaction>
</comment>
<protein>
    <recommendedName>
        <fullName evidence="7">Dihydrofolate synthase/folylpolyglutamate synthase</fullName>
        <ecNumber evidence="5">6.3.2.12</ecNumber>
        <ecNumber evidence="6">6.3.2.17</ecNumber>
    </recommendedName>
    <alternativeName>
        <fullName evidence="16">Folylpoly-gamma-glutamate synthetase-dihydrofolate synthetase</fullName>
    </alternativeName>
    <alternativeName>
        <fullName evidence="14">Folylpolyglutamate synthetase</fullName>
    </alternativeName>
    <alternativeName>
        <fullName evidence="15">Tetrahydrofolylpolyglutamate synthase</fullName>
    </alternativeName>
</protein>
<evidence type="ECO:0000256" key="3">
    <source>
        <dbReference type="ARBA" id="ARBA00005150"/>
    </source>
</evidence>
<evidence type="ECO:0000256" key="11">
    <source>
        <dbReference type="ARBA" id="ARBA00022840"/>
    </source>
</evidence>
<dbReference type="EMBL" id="BAABIQ010000003">
    <property type="protein sequence ID" value="GAA4780380.1"/>
    <property type="molecule type" value="Genomic_DNA"/>
</dbReference>
<keyword evidence="8 21" id="KW-0436">Ligase</keyword>
<dbReference type="SUPFAM" id="SSF53244">
    <property type="entry name" value="MurD-like peptide ligases, peptide-binding domain"/>
    <property type="match status" value="1"/>
</dbReference>
<dbReference type="InterPro" id="IPR001645">
    <property type="entry name" value="Folylpolyglutamate_synth"/>
</dbReference>
<evidence type="ECO:0000256" key="18">
    <source>
        <dbReference type="ARBA" id="ARBA00047808"/>
    </source>
</evidence>
<dbReference type="SUPFAM" id="SSF53623">
    <property type="entry name" value="MurD-like peptide ligases, catalytic domain"/>
    <property type="match status" value="1"/>
</dbReference>
<dbReference type="Proteomes" id="UP001501411">
    <property type="component" value="Unassembled WGS sequence"/>
</dbReference>
<gene>
    <name evidence="24" type="ORF">GCM10023231_04230</name>
</gene>
<dbReference type="Pfam" id="PF02875">
    <property type="entry name" value="Mur_ligase_C"/>
    <property type="match status" value="1"/>
</dbReference>
<evidence type="ECO:0000256" key="6">
    <source>
        <dbReference type="ARBA" id="ARBA00013025"/>
    </source>
</evidence>
<keyword evidence="10 21" id="KW-0547">Nucleotide-binding</keyword>
<dbReference type="InterPro" id="IPR036565">
    <property type="entry name" value="Mur-like_cat_sf"/>
</dbReference>
<keyword evidence="11 21" id="KW-0067">ATP-binding</keyword>
<dbReference type="InterPro" id="IPR004101">
    <property type="entry name" value="Mur_ligase_C"/>
</dbReference>
<feature type="domain" description="Mur ligase central" evidence="23">
    <location>
        <begin position="51"/>
        <end position="274"/>
    </location>
</feature>
<keyword evidence="13" id="KW-0289">Folate biosynthesis</keyword>
<comment type="catalytic activity">
    <reaction evidence="20">
        <text>7,8-dihydropteroate + L-glutamate + ATP = 7,8-dihydrofolate + ADP + phosphate + H(+)</text>
        <dbReference type="Rhea" id="RHEA:23584"/>
        <dbReference type="ChEBI" id="CHEBI:15378"/>
        <dbReference type="ChEBI" id="CHEBI:17839"/>
        <dbReference type="ChEBI" id="CHEBI:29985"/>
        <dbReference type="ChEBI" id="CHEBI:30616"/>
        <dbReference type="ChEBI" id="CHEBI:43474"/>
        <dbReference type="ChEBI" id="CHEBI:57451"/>
        <dbReference type="ChEBI" id="CHEBI:456216"/>
        <dbReference type="EC" id="6.3.2.12"/>
    </reaction>
</comment>
<dbReference type="PROSITE" id="PS01012">
    <property type="entry name" value="FOLYLPOLYGLU_SYNT_2"/>
    <property type="match status" value="1"/>
</dbReference>
<comment type="pathway">
    <text evidence="2">Cofactor biosynthesis; tetrahydrofolate biosynthesis; 7,8-dihydrofolate from 2-amino-4-hydroxy-6-hydroxymethyl-7,8-dihydropteridine diphosphate and 4-aminobenzoate: step 2/2.</text>
</comment>
<reference evidence="25" key="1">
    <citation type="journal article" date="2019" name="Int. J. Syst. Evol. Microbiol.">
        <title>The Global Catalogue of Microorganisms (GCM) 10K type strain sequencing project: providing services to taxonomists for standard genome sequencing and annotation.</title>
        <authorList>
            <consortium name="The Broad Institute Genomics Platform"/>
            <consortium name="The Broad Institute Genome Sequencing Center for Infectious Disease"/>
            <person name="Wu L."/>
            <person name="Ma J."/>
        </authorList>
    </citation>
    <scope>NUCLEOTIDE SEQUENCE [LARGE SCALE GENOMIC DNA]</scope>
    <source>
        <strain evidence="25">JCM 18200</strain>
    </source>
</reference>
<dbReference type="EC" id="6.3.2.12" evidence="5"/>
<dbReference type="Gene3D" id="3.40.1190.10">
    <property type="entry name" value="Mur-like, catalytic domain"/>
    <property type="match status" value="1"/>
</dbReference>
<evidence type="ECO:0000313" key="24">
    <source>
        <dbReference type="EMBL" id="GAA4780380.1"/>
    </source>
</evidence>
<comment type="catalytic activity">
    <reaction evidence="18">
        <text>10-formyltetrahydrofolyl-(gamma-L-Glu)(n) + L-glutamate + ATP = 10-formyltetrahydrofolyl-(gamma-L-Glu)(n+1) + ADP + phosphate + H(+)</text>
        <dbReference type="Rhea" id="RHEA:51904"/>
        <dbReference type="Rhea" id="RHEA-COMP:13088"/>
        <dbReference type="Rhea" id="RHEA-COMP:14300"/>
        <dbReference type="ChEBI" id="CHEBI:15378"/>
        <dbReference type="ChEBI" id="CHEBI:29985"/>
        <dbReference type="ChEBI" id="CHEBI:30616"/>
        <dbReference type="ChEBI" id="CHEBI:43474"/>
        <dbReference type="ChEBI" id="CHEBI:134413"/>
        <dbReference type="ChEBI" id="CHEBI:456216"/>
        <dbReference type="EC" id="6.3.2.17"/>
    </reaction>
</comment>
<feature type="domain" description="Mur ligase C-terminal" evidence="22">
    <location>
        <begin position="307"/>
        <end position="424"/>
    </location>
</feature>
<evidence type="ECO:0000256" key="5">
    <source>
        <dbReference type="ARBA" id="ARBA00013023"/>
    </source>
</evidence>
<comment type="caution">
    <text evidence="24">The sequence shown here is derived from an EMBL/GenBank/DDBJ whole genome shotgun (WGS) entry which is preliminary data.</text>
</comment>
<keyword evidence="25" id="KW-1185">Reference proteome</keyword>
<evidence type="ECO:0000256" key="17">
    <source>
        <dbReference type="ARBA" id="ARBA00047493"/>
    </source>
</evidence>
<evidence type="ECO:0000256" key="20">
    <source>
        <dbReference type="ARBA" id="ARBA00049161"/>
    </source>
</evidence>
<accession>A0ABP9AGZ9</accession>
<evidence type="ECO:0000256" key="8">
    <source>
        <dbReference type="ARBA" id="ARBA00022598"/>
    </source>
</evidence>
<comment type="pathway">
    <text evidence="3">Cofactor biosynthesis; tetrahydrofolylpolyglutamate biosynthesis.</text>
</comment>
<evidence type="ECO:0000256" key="4">
    <source>
        <dbReference type="ARBA" id="ARBA00008276"/>
    </source>
</evidence>
<organism evidence="24 25">
    <name type="scientific">Olivibacter ginsenosidimutans</name>
    <dbReference type="NCBI Taxonomy" id="1176537"/>
    <lineage>
        <taxon>Bacteria</taxon>
        <taxon>Pseudomonadati</taxon>
        <taxon>Bacteroidota</taxon>
        <taxon>Sphingobacteriia</taxon>
        <taxon>Sphingobacteriales</taxon>
        <taxon>Sphingobacteriaceae</taxon>
        <taxon>Olivibacter</taxon>
    </lineage>
</organism>
<dbReference type="Gene3D" id="3.90.190.20">
    <property type="entry name" value="Mur ligase, C-terminal domain"/>
    <property type="match status" value="1"/>
</dbReference>
<comment type="function">
    <text evidence="1">Functions in two distinct reactions of the de novo folate biosynthetic pathway. Catalyzes the addition of a glutamate residue to dihydropteroate (7,8-dihydropteroate or H2Pte) to form dihydrofolate (7,8-dihydrofolate monoglutamate or H2Pte-Glu). Also catalyzes successive additions of L-glutamate to tetrahydrofolate or 10-formyltetrahydrofolate or 5,10-methylenetetrahydrofolate, leading to folylpolyglutamate derivatives.</text>
</comment>
<dbReference type="InterPro" id="IPR013221">
    <property type="entry name" value="Mur_ligase_cen"/>
</dbReference>
<evidence type="ECO:0000256" key="19">
    <source>
        <dbReference type="ARBA" id="ARBA00049035"/>
    </source>
</evidence>
<evidence type="ECO:0000256" key="13">
    <source>
        <dbReference type="ARBA" id="ARBA00022909"/>
    </source>
</evidence>
<dbReference type="NCBIfam" id="TIGR01499">
    <property type="entry name" value="folC"/>
    <property type="match status" value="1"/>
</dbReference>
<dbReference type="InterPro" id="IPR018109">
    <property type="entry name" value="Folylpolyglutamate_synth_CS"/>
</dbReference>
<evidence type="ECO:0000256" key="21">
    <source>
        <dbReference type="PIRNR" id="PIRNR001563"/>
    </source>
</evidence>
<evidence type="ECO:0000256" key="2">
    <source>
        <dbReference type="ARBA" id="ARBA00004799"/>
    </source>
</evidence>
<dbReference type="Pfam" id="PF08245">
    <property type="entry name" value="Mur_ligase_M"/>
    <property type="match status" value="1"/>
</dbReference>
<evidence type="ECO:0000256" key="12">
    <source>
        <dbReference type="ARBA" id="ARBA00022842"/>
    </source>
</evidence>
<evidence type="ECO:0000256" key="14">
    <source>
        <dbReference type="ARBA" id="ARBA00030048"/>
    </source>
</evidence>
<dbReference type="PANTHER" id="PTHR11136">
    <property type="entry name" value="FOLYLPOLYGLUTAMATE SYNTHASE-RELATED"/>
    <property type="match status" value="1"/>
</dbReference>
<proteinExistence type="inferred from homology"/>
<evidence type="ECO:0000256" key="1">
    <source>
        <dbReference type="ARBA" id="ARBA00002714"/>
    </source>
</evidence>
<evidence type="ECO:0000256" key="15">
    <source>
        <dbReference type="ARBA" id="ARBA00030592"/>
    </source>
</evidence>
<evidence type="ECO:0000259" key="22">
    <source>
        <dbReference type="Pfam" id="PF02875"/>
    </source>
</evidence>
<dbReference type="EC" id="6.3.2.17" evidence="6"/>
<keyword evidence="12" id="KW-0460">Magnesium</keyword>
<sequence length="436" mass="48296">MNYIEVLDYLYGRLPMFTRDGASAFKKDLTNTLKLCAALDDPHRQFRAIHVAGTNGKGSTSHMLAAILQCAGYRTGLYTSPHLLDFRERIQINGAVVPKDFVVDFVNRHQSLIEAVQPSFFEVTVAMAFAYFAAKKVDIAVIETGLGGRLDSTNVIHPLLSLITNIGYDHMHMLGNSLTAIAGEKAGIIKWHTPIVISERQDDIDNLFIQRAAELHAPIHFASDAWRIEKTAIDPQFQYLSAYPNDEKASLGMKLELQLDLRGSYQQKNVAGVLTSIPLLQSAGYAISTMQIQQGLRNVQQLTGLMGRWQTLATQPTVICDTGHNEDGWKEIIKNLAYSTYSQLHLVIGVMRDKDLPPILQRLPKEAIYYFCNPDFERALPAKELQIQALSYQLVGNAYTSIPNAIQAAQAAAAPDDLIFIGGSTFVVADALPLFM</sequence>
<evidence type="ECO:0000256" key="10">
    <source>
        <dbReference type="ARBA" id="ARBA00022741"/>
    </source>
</evidence>
<evidence type="ECO:0000259" key="23">
    <source>
        <dbReference type="Pfam" id="PF08245"/>
    </source>
</evidence>
<comment type="similarity">
    <text evidence="4 21">Belongs to the folylpolyglutamate synthase family.</text>
</comment>
<evidence type="ECO:0000256" key="7">
    <source>
        <dbReference type="ARBA" id="ARBA00019357"/>
    </source>
</evidence>
<keyword evidence="9" id="KW-0479">Metal-binding</keyword>
<comment type="catalytic activity">
    <reaction evidence="17">
        <text>(6S)-5,6,7,8-tetrahydrofolyl-(gamma-L-Glu)(n) + L-glutamate + ATP = (6S)-5,6,7,8-tetrahydrofolyl-(gamma-L-Glu)(n+1) + ADP + phosphate + H(+)</text>
        <dbReference type="Rhea" id="RHEA:10580"/>
        <dbReference type="Rhea" id="RHEA-COMP:14738"/>
        <dbReference type="Rhea" id="RHEA-COMP:14740"/>
        <dbReference type="ChEBI" id="CHEBI:15378"/>
        <dbReference type="ChEBI" id="CHEBI:29985"/>
        <dbReference type="ChEBI" id="CHEBI:30616"/>
        <dbReference type="ChEBI" id="CHEBI:43474"/>
        <dbReference type="ChEBI" id="CHEBI:141005"/>
        <dbReference type="ChEBI" id="CHEBI:456216"/>
        <dbReference type="EC" id="6.3.2.17"/>
    </reaction>
</comment>
<evidence type="ECO:0000256" key="9">
    <source>
        <dbReference type="ARBA" id="ARBA00022723"/>
    </source>
</evidence>
<dbReference type="RefSeq" id="WP_345230041.1">
    <property type="nucleotide sequence ID" value="NZ_BAABIQ010000003.1"/>
</dbReference>
<dbReference type="PANTHER" id="PTHR11136:SF0">
    <property type="entry name" value="DIHYDROFOLATE SYNTHETASE-RELATED"/>
    <property type="match status" value="1"/>
</dbReference>
<name>A0ABP9AGZ9_9SPHI</name>
<dbReference type="InterPro" id="IPR036615">
    <property type="entry name" value="Mur_ligase_C_dom_sf"/>
</dbReference>